<reference evidence="2" key="1">
    <citation type="submission" date="2015-06" db="EMBL/GenBank/DDBJ databases">
        <title>Expansion of signal transduction pathways in fungi by whole-genome duplication.</title>
        <authorList>
            <consortium name="DOE Joint Genome Institute"/>
            <person name="Corrochano L.M."/>
            <person name="Kuo A."/>
            <person name="Marcet-Houben M."/>
            <person name="Polaino S."/>
            <person name="Salamov A."/>
            <person name="Villalobos J.M."/>
            <person name="Alvarez M.I."/>
            <person name="Avalos J."/>
            <person name="Benito E.P."/>
            <person name="Benoit I."/>
            <person name="Burger G."/>
            <person name="Camino L.P."/>
            <person name="Canovas D."/>
            <person name="Cerda-Olmedo E."/>
            <person name="Cheng J.-F."/>
            <person name="Dominguez A."/>
            <person name="Elias M."/>
            <person name="Eslava A.P."/>
            <person name="Glaser F."/>
            <person name="Grimwood J."/>
            <person name="Gutierrez G."/>
            <person name="Heitman J."/>
            <person name="Henrissat B."/>
            <person name="Iturriaga E.A."/>
            <person name="Lang B.F."/>
            <person name="Lavin J.L."/>
            <person name="Lee S."/>
            <person name="Li W."/>
            <person name="Lindquist E."/>
            <person name="Lopez-Garcia S."/>
            <person name="Luque E.M."/>
            <person name="Marcos A.T."/>
            <person name="Martin J."/>
            <person name="McCluskey K."/>
            <person name="Medina H.R."/>
            <person name="Miralles-Duran A."/>
            <person name="Miyazaki A."/>
            <person name="Munoz-Torres E."/>
            <person name="Oguiza J.A."/>
            <person name="Ohm R."/>
            <person name="Olmedo M."/>
            <person name="Orejas M."/>
            <person name="Ortiz-Castellanos L."/>
            <person name="Pisabarro A.G."/>
            <person name="Rodriguez-Romero J."/>
            <person name="Ruiz-Herrera J."/>
            <person name="Ruiz-Vazquez R."/>
            <person name="Sanz C."/>
            <person name="Schackwitz W."/>
            <person name="Schmutz J."/>
            <person name="Shahriari M."/>
            <person name="Shelest E."/>
            <person name="Silva-Franco F."/>
            <person name="Soanes D."/>
            <person name="Syed K."/>
            <person name="Tagua V.G."/>
            <person name="Talbot N.J."/>
            <person name="Thon M."/>
            <person name="De vries R.P."/>
            <person name="Wiebenga A."/>
            <person name="Yadav J.S."/>
            <person name="Braun E.L."/>
            <person name="Baker S."/>
            <person name="Garre V."/>
            <person name="Horwitz B."/>
            <person name="Torres-Martinez S."/>
            <person name="Idnurm A."/>
            <person name="Herrera-Estrella A."/>
            <person name="Gabaldon T."/>
            <person name="Grigoriev I.V."/>
        </authorList>
    </citation>
    <scope>NUCLEOTIDE SEQUENCE [LARGE SCALE GENOMIC DNA]</scope>
    <source>
        <strain evidence="2">NRRL 1555(-)</strain>
    </source>
</reference>
<dbReference type="Proteomes" id="UP000077315">
    <property type="component" value="Unassembled WGS sequence"/>
</dbReference>
<organism evidence="1 2">
    <name type="scientific">Phycomyces blakesleeanus (strain ATCC 8743b / DSM 1359 / FGSC 10004 / NBRC 33097 / NRRL 1555)</name>
    <dbReference type="NCBI Taxonomy" id="763407"/>
    <lineage>
        <taxon>Eukaryota</taxon>
        <taxon>Fungi</taxon>
        <taxon>Fungi incertae sedis</taxon>
        <taxon>Mucoromycota</taxon>
        <taxon>Mucoromycotina</taxon>
        <taxon>Mucoromycetes</taxon>
        <taxon>Mucorales</taxon>
        <taxon>Phycomycetaceae</taxon>
        <taxon>Phycomyces</taxon>
    </lineage>
</organism>
<dbReference type="RefSeq" id="XP_018297167.1">
    <property type="nucleotide sequence ID" value="XM_018430171.1"/>
</dbReference>
<gene>
    <name evidence="1" type="ORF">PHYBLDRAFT_139164</name>
</gene>
<dbReference type="AlphaFoldDB" id="A0A167Q5Y0"/>
<proteinExistence type="predicted"/>
<evidence type="ECO:0000313" key="2">
    <source>
        <dbReference type="Proteomes" id="UP000077315"/>
    </source>
</evidence>
<sequence length="73" mass="8358">MSAIYYSDSWYLNEKKKDLMRFLVTRKSFVESGRDVDVASTTAHAVWCVHWVTVFDNTYFLSDNVAAKAVTAT</sequence>
<keyword evidence="2" id="KW-1185">Reference proteome</keyword>
<dbReference type="GeneID" id="28991077"/>
<dbReference type="EMBL" id="KV440972">
    <property type="protein sequence ID" value="OAD79127.1"/>
    <property type="molecule type" value="Genomic_DNA"/>
</dbReference>
<dbReference type="InParanoid" id="A0A167Q5Y0"/>
<accession>A0A167Q5Y0</accession>
<protein>
    <submittedName>
        <fullName evidence="1">Uncharacterized protein</fullName>
    </submittedName>
</protein>
<name>A0A167Q5Y0_PHYB8</name>
<evidence type="ECO:0000313" key="1">
    <source>
        <dbReference type="EMBL" id="OAD79127.1"/>
    </source>
</evidence>
<dbReference type="VEuPathDB" id="FungiDB:PHYBLDRAFT_139164"/>